<dbReference type="AlphaFoldDB" id="A0A1E3ARU1"/>
<reference evidence="1 2" key="1">
    <citation type="submission" date="2016-07" db="EMBL/GenBank/DDBJ databases">
        <title>Characterization of isolates of Eisenbergiella tayi derived from blood cultures, using whole genome sequencing.</title>
        <authorList>
            <person name="Burdz T."/>
            <person name="Wiebe D."/>
            <person name="Huynh C."/>
            <person name="Bernard K."/>
        </authorList>
    </citation>
    <scope>NUCLEOTIDE SEQUENCE [LARGE SCALE GENOMIC DNA]</scope>
    <source>
        <strain evidence="1 2">NML 120489</strain>
    </source>
</reference>
<dbReference type="RefSeq" id="WP_069157614.1">
    <property type="nucleotide sequence ID" value="NZ_DBGDOY010000041.1"/>
</dbReference>
<name>A0A1E3ARU1_9FIRM</name>
<evidence type="ECO:0008006" key="3">
    <source>
        <dbReference type="Google" id="ProtNLM"/>
    </source>
</evidence>
<sequence>MLQEGLAVFQRMREKNDRLILDEYVPKDGTYRLIELTDDGYQTGKTLYIRYDKKTGEIIGKADSDYPFFCYLDYYSKLIDMNKPMDSSKLIHSNNYLSLFVKKETIKDHKLTGKILEGYYAALKNPLEKYKKPQAKALYQSTVQETGEIDEELLERIAEYVKEEKVWEDIDLEKKEYIKLFFVYPDREKTKSVYYKEGRRYLIPNIYNSNDYNVEENGVILGLPNNNMGMNAKKPYLPNLGRKVSVPNLVDKEKACLLAEMFDYLGGFASKGLVNVYIDYTAQTIRGYSNTEEPEDLESGFYYRLRKGKELEIHWADTVTNYRKKLDKVFWLRNIIEIQDETLEKFSLEYNTAYRQLWELKNIIDREFFENKLSSNFYTEAKDIAITDNILKRCILETRNRFISWFYTGKMEQISSVIDKVSIELIFNTISSNRILRAQRQFNLRWALLDYLEGSKRRENMVMDVRSQLREHMASKEEWTFSSEEEFSYALGQVVSFLISRSKANKITSSLANPIFTAKNHKIAQKKLFQLYLKYNYDISHKSIGRAELLFNQVMAYVPKKGTRLDREWIGTGFTAQSLIYEKKNTEQAINADAQEEKQ</sequence>
<gene>
    <name evidence="1" type="ORF">BEH84_03305</name>
</gene>
<dbReference type="EMBL" id="MCGI01000003">
    <property type="protein sequence ID" value="ODM10876.1"/>
    <property type="molecule type" value="Genomic_DNA"/>
</dbReference>
<evidence type="ECO:0000313" key="2">
    <source>
        <dbReference type="Proteomes" id="UP000095003"/>
    </source>
</evidence>
<evidence type="ECO:0000313" key="1">
    <source>
        <dbReference type="EMBL" id="ODM10876.1"/>
    </source>
</evidence>
<dbReference type="GeneID" id="93302585"/>
<protein>
    <recommendedName>
        <fullName evidence="3">Type I-C CRISPR-associated protein Cas8c/Csd1</fullName>
    </recommendedName>
</protein>
<accession>A0A1E3ARU1</accession>
<comment type="caution">
    <text evidence="1">The sequence shown here is derived from an EMBL/GenBank/DDBJ whole genome shotgun (WGS) entry which is preliminary data.</text>
</comment>
<dbReference type="Proteomes" id="UP000095003">
    <property type="component" value="Unassembled WGS sequence"/>
</dbReference>
<organism evidence="1 2">
    <name type="scientific">Eisenbergiella tayi</name>
    <dbReference type="NCBI Taxonomy" id="1432052"/>
    <lineage>
        <taxon>Bacteria</taxon>
        <taxon>Bacillati</taxon>
        <taxon>Bacillota</taxon>
        <taxon>Clostridia</taxon>
        <taxon>Lachnospirales</taxon>
        <taxon>Lachnospiraceae</taxon>
        <taxon>Eisenbergiella</taxon>
    </lineage>
</organism>
<dbReference type="PATRIC" id="fig|1432052.3.peg.3663"/>
<proteinExistence type="predicted"/>